<dbReference type="InterPro" id="IPR010799">
    <property type="entry name" value="MlrC_C"/>
</dbReference>
<proteinExistence type="predicted"/>
<keyword evidence="4" id="KW-1185">Reference proteome</keyword>
<dbReference type="EMBL" id="FXBM01000004">
    <property type="protein sequence ID" value="SMH50417.1"/>
    <property type="molecule type" value="Genomic_DNA"/>
</dbReference>
<sequence>MRIAIAGFGAESSTFAPHRMRLENFDITRGKELLALYDLDDWVPSTDVEWLPLLRAHGGAGGPIEPGVFDAFVSEIVDGLAALVQDGELDGLYIDLHGAAHVAGRERAEEELLGRIRTVVGERTVISMSMDTHGNFSEELAEYIDLAVCFRHAPHIDAQATRERAVRTLVEVLRRGERPVKAWVRVPVLLPGERTSTLVEPAKTVFGALLPAIERYGVVDASLWVGFAWADESRNAAAVLVTGYDSAAVAACAEEVARSYWDARDGFVIVADHSGSWDDALDFALTRPAAPLFISDSGDNVSAGATGDTTVALARTLEREDVIASGLRVLFAGLTDPASVRAAEAVGVGGTLTRAVGAVVDDRFAPPVERSWSIVRLVEGLYEGEGVVAAVLGLDRIHVMVQLGRSYFVPPSVLGPMTGRRLPNHAWFPTDDYDTVVVKIGYLFPGMIEAAGSWFMAITPGGTDLDPERLAFQHVQRPIFPLDTGFEPDLTPILLEKRA</sequence>
<dbReference type="Pfam" id="PF07364">
    <property type="entry name" value="DUF1485"/>
    <property type="match status" value="1"/>
</dbReference>
<gene>
    <name evidence="3" type="ORF">SAMN06295885_3525</name>
</gene>
<dbReference type="AlphaFoldDB" id="A0A1X7PG85"/>
<evidence type="ECO:0000259" key="1">
    <source>
        <dbReference type="Pfam" id="PF07171"/>
    </source>
</evidence>
<feature type="domain" description="Microcystin LR degradation protein MlrC N-terminal" evidence="2">
    <location>
        <begin position="2"/>
        <end position="270"/>
    </location>
</feature>
<evidence type="ECO:0000259" key="2">
    <source>
        <dbReference type="Pfam" id="PF07364"/>
    </source>
</evidence>
<evidence type="ECO:0000313" key="3">
    <source>
        <dbReference type="EMBL" id="SMH50417.1"/>
    </source>
</evidence>
<dbReference type="Pfam" id="PF07171">
    <property type="entry name" value="MlrC_C"/>
    <property type="match status" value="1"/>
</dbReference>
<accession>A0A1X7PG85</accession>
<evidence type="ECO:0000313" key="4">
    <source>
        <dbReference type="Proteomes" id="UP000193711"/>
    </source>
</evidence>
<dbReference type="OrthoDB" id="9815420at2"/>
<organism evidence="3 4">
    <name type="scientific">Rathayibacter oskolensis</name>
    <dbReference type="NCBI Taxonomy" id="1891671"/>
    <lineage>
        <taxon>Bacteria</taxon>
        <taxon>Bacillati</taxon>
        <taxon>Actinomycetota</taxon>
        <taxon>Actinomycetes</taxon>
        <taxon>Micrococcales</taxon>
        <taxon>Microbacteriaceae</taxon>
        <taxon>Rathayibacter</taxon>
    </lineage>
</organism>
<protein>
    <submittedName>
        <fullName evidence="3">Microcystin degradation protein MlrC, contains DUF1485 domain</fullName>
    </submittedName>
</protein>
<dbReference type="STRING" id="1891671.SAMN06295885_3525"/>
<name>A0A1X7PG85_9MICO</name>
<dbReference type="RefSeq" id="WP_085477926.1">
    <property type="nucleotide sequence ID" value="NZ_FXBM01000004.1"/>
</dbReference>
<feature type="domain" description="Microcystin LR degradation protein MlrC C-terminal" evidence="1">
    <location>
        <begin position="294"/>
        <end position="474"/>
    </location>
</feature>
<reference evidence="4" key="1">
    <citation type="submission" date="2017-04" db="EMBL/GenBank/DDBJ databases">
        <authorList>
            <person name="Varghese N."/>
            <person name="Submissions S."/>
        </authorList>
    </citation>
    <scope>NUCLEOTIDE SEQUENCE [LARGE SCALE GENOMIC DNA]</scope>
    <source>
        <strain evidence="4">VKM Ac-2121</strain>
    </source>
</reference>
<dbReference type="InterPro" id="IPR015995">
    <property type="entry name" value="MlrC_N"/>
</dbReference>
<dbReference type="Proteomes" id="UP000193711">
    <property type="component" value="Unassembled WGS sequence"/>
</dbReference>